<dbReference type="InterPro" id="IPR019734">
    <property type="entry name" value="TPR_rpt"/>
</dbReference>
<dbReference type="Gene3D" id="3.90.550.10">
    <property type="entry name" value="Spore Coat Polysaccharide Biosynthesis Protein SpsA, Chain A"/>
    <property type="match status" value="1"/>
</dbReference>
<feature type="domain" description="Glycosyltransferase 2-like" evidence="2">
    <location>
        <begin position="4"/>
        <end position="120"/>
    </location>
</feature>
<evidence type="ECO:0000259" key="2">
    <source>
        <dbReference type="Pfam" id="PF00535"/>
    </source>
</evidence>
<dbReference type="Gene3D" id="1.25.40.10">
    <property type="entry name" value="Tetratricopeptide repeat domain"/>
    <property type="match status" value="1"/>
</dbReference>
<dbReference type="CDD" id="cd02511">
    <property type="entry name" value="Beta4Glucosyltransferase"/>
    <property type="match status" value="1"/>
</dbReference>
<comment type="caution">
    <text evidence="3">The sequence shown here is derived from an EMBL/GenBank/DDBJ whole genome shotgun (WGS) entry which is preliminary data.</text>
</comment>
<dbReference type="InterPro" id="IPR001173">
    <property type="entry name" value="Glyco_trans_2-like"/>
</dbReference>
<proteinExistence type="predicted"/>
<dbReference type="InterPro" id="IPR029044">
    <property type="entry name" value="Nucleotide-diphossugar_trans"/>
</dbReference>
<dbReference type="PROSITE" id="PS50005">
    <property type="entry name" value="TPR"/>
    <property type="match status" value="1"/>
</dbReference>
<accession>A0A7X5P690</accession>
<keyword evidence="3" id="KW-0808">Transferase</keyword>
<dbReference type="PANTHER" id="PTHR43630:SF2">
    <property type="entry name" value="GLYCOSYLTRANSFERASE"/>
    <property type="match status" value="1"/>
</dbReference>
<name>A0A7X5P690_CLOSG</name>
<evidence type="ECO:0000313" key="4">
    <source>
        <dbReference type="Proteomes" id="UP000486601"/>
    </source>
</evidence>
<dbReference type="SUPFAM" id="SSF53448">
    <property type="entry name" value="Nucleotide-diphospho-sugar transferases"/>
    <property type="match status" value="1"/>
</dbReference>
<dbReference type="SMART" id="SM00028">
    <property type="entry name" value="TPR"/>
    <property type="match status" value="2"/>
</dbReference>
<sequence length="707" mass="84635">MKLSIAMIVKDEGENLERTLISLKKLQNYIDTEIVIVDTGSTDNTIDIAKGYTDKVYFHKWNNDFSAMRNISINYCSGDWVLVVDADEELYDVKELADLINNKKFNKYNSAFIKIIDFSKSKENSIINGSISPILRLFKKNTVKYEGIVHEQPKYKGNTLDTNIRFIHYGYDNNNYELMEYKFHRNIKLLFKQLYEKPSDVYINFQIATSYLMHKDLINALKYIEIAYDLAYKNGLSNYVYVIDKYCLILHTLKRYDDLINKTKEGIEYCNNFIDFYFYLGEAYNNLNQYDKAIESYEMYLNLYKNINKNINKNNILSRYSISSVTIEYKNIVIYHLALCYYKNKIYEKSLKLILTIDDINFLKDKILTLCKIITEGKLWGQFYVLNDFIDKHNYEDILLFFHQDVLFDEISKINIDKINNDLKQMINTIKYVKENGKINENYLTIIKEVIDRNKIPYTIYVYYVLKYDINEFEYFIDYGKDKLQSIFAKLSFTFYDFGDYLQKNMNEFKEYNIFNIVKKNIIREALLNSRKIPLNKRKILFLNFIADKYFFVLKTRNMDIIYENLWMLSSEERFIVELKETLSYKYKDTLKYIKGMKDILNVEKTYIDYVKLLIEEDEKMSRNSEMKVFIPRLVQSIQELINTEKYQEAYNIIEEGLSLVNFDCDLMMLKYNLLINFNYEEEAIQCLREIILYGDVERVNKLIDNL</sequence>
<dbReference type="SUPFAM" id="SSF48452">
    <property type="entry name" value="TPR-like"/>
    <property type="match status" value="1"/>
</dbReference>
<dbReference type="GO" id="GO:0016740">
    <property type="term" value="F:transferase activity"/>
    <property type="evidence" value="ECO:0007669"/>
    <property type="project" value="UniProtKB-KW"/>
</dbReference>
<gene>
    <name evidence="3" type="ORF">FDF70_01145</name>
</gene>
<reference evidence="3 4" key="1">
    <citation type="submission" date="2019-04" db="EMBL/GenBank/DDBJ databases">
        <title>Genome sequencing of Clostridium botulinum Groups I-IV and Clostridium butyricum.</title>
        <authorList>
            <person name="Brunt J."/>
            <person name="Van Vliet A.H.M."/>
            <person name="Stringer S.C."/>
            <person name="Carter A.T."/>
            <person name="Peck M.W."/>
        </authorList>
    </citation>
    <scope>NUCLEOTIDE SEQUENCE [LARGE SCALE GENOMIC DNA]</scope>
    <source>
        <strain evidence="3 4">IFR 18/108</strain>
    </source>
</reference>
<dbReference type="PANTHER" id="PTHR43630">
    <property type="entry name" value="POLY-BETA-1,6-N-ACETYL-D-GLUCOSAMINE SYNTHASE"/>
    <property type="match status" value="1"/>
</dbReference>
<evidence type="ECO:0000256" key="1">
    <source>
        <dbReference type="PROSITE-ProRule" id="PRU00339"/>
    </source>
</evidence>
<dbReference type="RefSeq" id="WP_040108574.1">
    <property type="nucleotide sequence ID" value="NZ_JZJP01000201.1"/>
</dbReference>
<organism evidence="3 4">
    <name type="scientific">Clostridium sporogenes</name>
    <dbReference type="NCBI Taxonomy" id="1509"/>
    <lineage>
        <taxon>Bacteria</taxon>
        <taxon>Bacillati</taxon>
        <taxon>Bacillota</taxon>
        <taxon>Clostridia</taxon>
        <taxon>Eubacteriales</taxon>
        <taxon>Clostridiaceae</taxon>
        <taxon>Clostridium</taxon>
    </lineage>
</organism>
<dbReference type="AlphaFoldDB" id="A0A7X5P690"/>
<dbReference type="InterPro" id="IPR011990">
    <property type="entry name" value="TPR-like_helical_dom_sf"/>
</dbReference>
<keyword evidence="1" id="KW-0802">TPR repeat</keyword>
<feature type="repeat" description="TPR" evidence="1">
    <location>
        <begin position="274"/>
        <end position="307"/>
    </location>
</feature>
<dbReference type="Pfam" id="PF00535">
    <property type="entry name" value="Glycos_transf_2"/>
    <property type="match status" value="1"/>
</dbReference>
<dbReference type="EMBL" id="SXCS01000001">
    <property type="protein sequence ID" value="NFR60133.1"/>
    <property type="molecule type" value="Genomic_DNA"/>
</dbReference>
<evidence type="ECO:0000313" key="3">
    <source>
        <dbReference type="EMBL" id="NFR60133.1"/>
    </source>
</evidence>
<protein>
    <submittedName>
        <fullName evidence="3">Glycosyltransferase family 2 protein</fullName>
    </submittedName>
</protein>
<dbReference type="Proteomes" id="UP000486601">
    <property type="component" value="Unassembled WGS sequence"/>
</dbReference>